<dbReference type="PROSITE" id="PS50853">
    <property type="entry name" value="FN3"/>
    <property type="match status" value="4"/>
</dbReference>
<evidence type="ECO:0008006" key="13">
    <source>
        <dbReference type="Google" id="ProtNLM"/>
    </source>
</evidence>
<dbReference type="GO" id="GO:0005886">
    <property type="term" value="C:plasma membrane"/>
    <property type="evidence" value="ECO:0007669"/>
    <property type="project" value="UniProtKB-SubCell"/>
</dbReference>
<dbReference type="AlphaFoldDB" id="A0A9N9QD23"/>
<dbReference type="SUPFAM" id="SSF49265">
    <property type="entry name" value="Fibronectin type III"/>
    <property type="match status" value="2"/>
</dbReference>
<dbReference type="EMBL" id="OU892277">
    <property type="protein sequence ID" value="CAG9759414.1"/>
    <property type="molecule type" value="Genomic_DNA"/>
</dbReference>
<feature type="domain" description="Ig-like" evidence="9">
    <location>
        <begin position="339"/>
        <end position="421"/>
    </location>
</feature>
<dbReference type="InterPro" id="IPR036179">
    <property type="entry name" value="Ig-like_dom_sf"/>
</dbReference>
<dbReference type="InterPro" id="IPR003961">
    <property type="entry name" value="FN3_dom"/>
</dbReference>
<dbReference type="InterPro" id="IPR016186">
    <property type="entry name" value="C-type_lectin-like/link_sf"/>
</dbReference>
<dbReference type="InterPro" id="IPR003599">
    <property type="entry name" value="Ig_sub"/>
</dbReference>
<evidence type="ECO:0000256" key="5">
    <source>
        <dbReference type="ARBA" id="ARBA00023157"/>
    </source>
</evidence>
<dbReference type="FunFam" id="2.60.40.10:FF:000005">
    <property type="entry name" value="Neuronal cell adhesion molecule"/>
    <property type="match status" value="1"/>
</dbReference>
<dbReference type="FunFam" id="2.60.40.10:FF:001529">
    <property type="entry name" value="Cell adhesion molecule"/>
    <property type="match status" value="1"/>
</dbReference>
<dbReference type="GO" id="GO:0098609">
    <property type="term" value="P:cell-cell adhesion"/>
    <property type="evidence" value="ECO:0007669"/>
    <property type="project" value="TreeGrafter"/>
</dbReference>
<proteinExistence type="predicted"/>
<dbReference type="SMART" id="SM00409">
    <property type="entry name" value="IG"/>
    <property type="match status" value="6"/>
</dbReference>
<dbReference type="CDD" id="cd00063">
    <property type="entry name" value="FN3"/>
    <property type="match status" value="4"/>
</dbReference>
<evidence type="ECO:0000256" key="8">
    <source>
        <dbReference type="SAM" id="SignalP"/>
    </source>
</evidence>
<dbReference type="OrthoDB" id="3666223at2759"/>
<dbReference type="Pfam" id="PF00041">
    <property type="entry name" value="fn3"/>
    <property type="match status" value="3"/>
</dbReference>
<name>A0A9N9QD23_9CUCU</name>
<keyword evidence="7" id="KW-0393">Immunoglobulin domain</keyword>
<dbReference type="Proteomes" id="UP001152799">
    <property type="component" value="Chromosome 1"/>
</dbReference>
<evidence type="ECO:0000256" key="1">
    <source>
        <dbReference type="ARBA" id="ARBA00004236"/>
    </source>
</evidence>
<reference evidence="11" key="1">
    <citation type="submission" date="2022-01" db="EMBL/GenBank/DDBJ databases">
        <authorList>
            <person name="King R."/>
        </authorList>
    </citation>
    <scope>NUCLEOTIDE SEQUENCE</scope>
</reference>
<feature type="chain" id="PRO_5040338605" description="Contactin" evidence="8">
    <location>
        <begin position="18"/>
        <end position="1257"/>
    </location>
</feature>
<evidence type="ECO:0000259" key="10">
    <source>
        <dbReference type="PROSITE" id="PS50853"/>
    </source>
</evidence>
<feature type="domain" description="Fibronectin type-III" evidence="10">
    <location>
        <begin position="1127"/>
        <end position="1225"/>
    </location>
</feature>
<keyword evidence="12" id="KW-1185">Reference proteome</keyword>
<gene>
    <name evidence="11" type="ORF">CEUTPL_LOCUS166</name>
</gene>
<feature type="domain" description="Ig-like" evidence="9">
    <location>
        <begin position="222"/>
        <end position="323"/>
    </location>
</feature>
<dbReference type="FunFam" id="2.60.40.10:FF:000032">
    <property type="entry name" value="palladin isoform X1"/>
    <property type="match status" value="1"/>
</dbReference>
<dbReference type="InterPro" id="IPR001304">
    <property type="entry name" value="C-type_lectin-like"/>
</dbReference>
<evidence type="ECO:0000256" key="4">
    <source>
        <dbReference type="ARBA" id="ARBA00023136"/>
    </source>
</evidence>
<feature type="domain" description="Ig-like" evidence="9">
    <location>
        <begin position="436"/>
        <end position="517"/>
    </location>
</feature>
<dbReference type="SMART" id="SM00408">
    <property type="entry name" value="IGc2"/>
    <property type="match status" value="5"/>
</dbReference>
<dbReference type="GO" id="GO:0007411">
    <property type="term" value="P:axon guidance"/>
    <property type="evidence" value="ECO:0007669"/>
    <property type="project" value="TreeGrafter"/>
</dbReference>
<protein>
    <recommendedName>
        <fullName evidence="13">Contactin</fullName>
    </recommendedName>
</protein>
<dbReference type="InterPro" id="IPR013783">
    <property type="entry name" value="Ig-like_fold"/>
</dbReference>
<organism evidence="11 12">
    <name type="scientific">Ceutorhynchus assimilis</name>
    <name type="common">cabbage seed weevil</name>
    <dbReference type="NCBI Taxonomy" id="467358"/>
    <lineage>
        <taxon>Eukaryota</taxon>
        <taxon>Metazoa</taxon>
        <taxon>Ecdysozoa</taxon>
        <taxon>Arthropoda</taxon>
        <taxon>Hexapoda</taxon>
        <taxon>Insecta</taxon>
        <taxon>Pterygota</taxon>
        <taxon>Neoptera</taxon>
        <taxon>Endopterygota</taxon>
        <taxon>Coleoptera</taxon>
        <taxon>Polyphaga</taxon>
        <taxon>Cucujiformia</taxon>
        <taxon>Curculionidae</taxon>
        <taxon>Ceutorhynchinae</taxon>
        <taxon>Ceutorhynchus</taxon>
    </lineage>
</organism>
<accession>A0A9N9QD23</accession>
<evidence type="ECO:0000313" key="12">
    <source>
        <dbReference type="Proteomes" id="UP001152799"/>
    </source>
</evidence>
<evidence type="ECO:0000256" key="3">
    <source>
        <dbReference type="ARBA" id="ARBA00022737"/>
    </source>
</evidence>
<dbReference type="PROSITE" id="PS50835">
    <property type="entry name" value="IG_LIKE"/>
    <property type="match status" value="6"/>
</dbReference>
<sequence length="1257" mass="142666">MQQPLILLLVHIFQVLCQSPEQNALDYPNFAPDSYQHPGSNQYYGDLQCPEYWIPYQQYCYKLIKSPLKKFDDARVLCQAYAGEQAERSSSDLVSLSSVDEHSFLIQQLNHYDTQHRRWYIGAHQTSLNFYSNPDGSQLPPMESAFFRDETPRDYGSPIKDFLVYKFSNNLMHWGLETVVGDEPLPFICKANVAAIQRLKDDGRDYTYGAEIFDTERIPRGPYFIKQPVDAIFDTSKRNLYNDISLSCSAGGYPTPTYKWYREEYVSDKLVPREIDPLADGRYTISGGTLIIHDPQQKRDRATYHCRATNKFGTIISESVELNFGFILEFVLKRSPEVGELNWGKAIYCDPPNHFPSVKYSWSREYFPNFVEEDRRVFVSNDGALYFSALETIDRANYSCSIQSEFSDSGRNGPFFPLRVNPHSNYQTLKFPNNFPKAFPDTPIAGKEVKLECVAFGYPVPSYNWTRKGSASFPRNSYFTSYNRILIIPNVKVEDQGEYSCRAYNDRQSIEHSVILDIQAEPNFTIPLADKHIDKKGELIWTCEAFGIPDVNYTFYKDGRALSMLNLDPEDRGRITIRDNVLTINFLNDKRDPGMYQCKAANTLKTRYSSAQLRVLAFQPSFKKNPLESETYAAEGGNVTIKCNPEAAPRPRFVWKKDGIEIGHGGHRRISEKGNLMLSPVSRDDEGVYTCMASNELGMAESRGRLIVLRGPRIVESPAQTIVIVNGRSIDLQCYATTDEMLDIAYMWAHNGLRIRDLDVVNSNDRIRIDGGYLRVSNATFSDSGEYECKVESAVGAISFQTHVIVQGPPGPPGGVQVMTIQRNSFTLQWTDGATHGMPIYSYTISGRTNWNHTWVNLAIGVRAREIDRHTGRKEADIEIVLTPWSNYEFRVGAWNELGPGPFSAPSPKYHTVKDKPRLAPRNVGGGGGKIGDLTITWSPLKPEEQHAAGIHYKVFWKRYNEQVEFQSLVLKEFGNTNTAVVQIEPKYYYTQYVVKIQAINEIGAGPISEEALIYSAEDMPQVAPQLVKAVAYNSTALNVSWNPIEETREKIKGNLIGHRIKYWKKDTREEDSVYYLSRTTRPWALIVGLQPNKEYFVKCMAYNSAGEGPESERFLERTFRKAPQKPPSSVRVYGINPSTVKVQWRYVQPSIDEEPLQGYKIRVWEIDQDLSTANDTFIPSGGRSEGYVSNLSPGKTYKMRVLAYSNGGDGRMSSPELTFQMGNPQFFRSSSSTSNLSALLKCLSIAITLKIALFEI</sequence>
<feature type="signal peptide" evidence="8">
    <location>
        <begin position="1"/>
        <end position="17"/>
    </location>
</feature>
<dbReference type="InterPro" id="IPR036116">
    <property type="entry name" value="FN3_sf"/>
</dbReference>
<dbReference type="SMART" id="SM00060">
    <property type="entry name" value="FN3"/>
    <property type="match status" value="4"/>
</dbReference>
<feature type="domain" description="Ig-like" evidence="9">
    <location>
        <begin position="522"/>
        <end position="614"/>
    </location>
</feature>
<feature type="domain" description="Fibronectin type-III" evidence="10">
    <location>
        <begin position="920"/>
        <end position="1019"/>
    </location>
</feature>
<keyword evidence="3" id="KW-0677">Repeat</keyword>
<dbReference type="InterPro" id="IPR016187">
    <property type="entry name" value="CTDL_fold"/>
</dbReference>
<comment type="subcellular location">
    <subcellularLocation>
        <location evidence="1">Cell membrane</location>
    </subcellularLocation>
</comment>
<dbReference type="SMART" id="SM00034">
    <property type="entry name" value="CLECT"/>
    <property type="match status" value="1"/>
</dbReference>
<keyword evidence="4" id="KW-0472">Membrane</keyword>
<dbReference type="Pfam" id="PF07679">
    <property type="entry name" value="I-set"/>
    <property type="match status" value="1"/>
</dbReference>
<dbReference type="Gene3D" id="2.60.40.10">
    <property type="entry name" value="Immunoglobulins"/>
    <property type="match status" value="10"/>
</dbReference>
<dbReference type="InterPro" id="IPR003598">
    <property type="entry name" value="Ig_sub2"/>
</dbReference>
<dbReference type="PANTHER" id="PTHR44170">
    <property type="entry name" value="PROTEIN SIDEKICK"/>
    <property type="match status" value="1"/>
</dbReference>
<keyword evidence="6" id="KW-0325">Glycoprotein</keyword>
<evidence type="ECO:0000256" key="7">
    <source>
        <dbReference type="ARBA" id="ARBA00023319"/>
    </source>
</evidence>
<evidence type="ECO:0000313" key="11">
    <source>
        <dbReference type="EMBL" id="CAG9759414.1"/>
    </source>
</evidence>
<feature type="domain" description="Ig-like" evidence="9">
    <location>
        <begin position="620"/>
        <end position="707"/>
    </location>
</feature>
<dbReference type="Gene3D" id="3.10.100.10">
    <property type="entry name" value="Mannose-Binding Protein A, subunit A"/>
    <property type="match status" value="1"/>
</dbReference>
<feature type="domain" description="Fibronectin type-III" evidence="10">
    <location>
        <begin position="812"/>
        <end position="915"/>
    </location>
</feature>
<dbReference type="SUPFAM" id="SSF48726">
    <property type="entry name" value="Immunoglobulin"/>
    <property type="match status" value="6"/>
</dbReference>
<dbReference type="InterPro" id="IPR013098">
    <property type="entry name" value="Ig_I-set"/>
</dbReference>
<evidence type="ECO:0000259" key="9">
    <source>
        <dbReference type="PROSITE" id="PS50835"/>
    </source>
</evidence>
<dbReference type="FunFam" id="2.60.40.10:FF:000064">
    <property type="entry name" value="Contactin 1"/>
    <property type="match status" value="1"/>
</dbReference>
<dbReference type="SUPFAM" id="SSF56436">
    <property type="entry name" value="C-type lectin-like"/>
    <property type="match status" value="1"/>
</dbReference>
<feature type="domain" description="Fibronectin type-III" evidence="10">
    <location>
        <begin position="1024"/>
        <end position="1126"/>
    </location>
</feature>
<evidence type="ECO:0000256" key="2">
    <source>
        <dbReference type="ARBA" id="ARBA00022475"/>
    </source>
</evidence>
<dbReference type="PANTHER" id="PTHR44170:SF6">
    <property type="entry name" value="CONTACTIN"/>
    <property type="match status" value="1"/>
</dbReference>
<keyword evidence="5" id="KW-1015">Disulfide bond</keyword>
<keyword evidence="2" id="KW-1003">Cell membrane</keyword>
<dbReference type="InterPro" id="IPR007110">
    <property type="entry name" value="Ig-like_dom"/>
</dbReference>
<dbReference type="GO" id="GO:0030424">
    <property type="term" value="C:axon"/>
    <property type="evidence" value="ECO:0007669"/>
    <property type="project" value="TreeGrafter"/>
</dbReference>
<keyword evidence="8" id="KW-0732">Signal</keyword>
<feature type="domain" description="Ig-like" evidence="9">
    <location>
        <begin position="712"/>
        <end position="799"/>
    </location>
</feature>
<dbReference type="FunFam" id="2.60.40.10:FF:000035">
    <property type="entry name" value="Contactin 1"/>
    <property type="match status" value="1"/>
</dbReference>
<dbReference type="Pfam" id="PF13927">
    <property type="entry name" value="Ig_3"/>
    <property type="match status" value="4"/>
</dbReference>
<evidence type="ECO:0000256" key="6">
    <source>
        <dbReference type="ARBA" id="ARBA00023180"/>
    </source>
</evidence>